<gene>
    <name evidence="3" type="ORF">DP107_18930</name>
</gene>
<evidence type="ECO:0000259" key="1">
    <source>
        <dbReference type="Pfam" id="PF07705"/>
    </source>
</evidence>
<dbReference type="OrthoDB" id="56770at2157"/>
<name>A0A554MV08_9EURY</name>
<dbReference type="InterPro" id="IPR018905">
    <property type="entry name" value="A-galactase_NEW3"/>
</dbReference>
<evidence type="ECO:0000259" key="2">
    <source>
        <dbReference type="Pfam" id="PF10633"/>
    </source>
</evidence>
<dbReference type="Pfam" id="PF07705">
    <property type="entry name" value="CARDB"/>
    <property type="match status" value="1"/>
</dbReference>
<dbReference type="InterPro" id="IPR011635">
    <property type="entry name" value="CARDB"/>
</dbReference>
<dbReference type="Gene3D" id="2.60.40.10">
    <property type="entry name" value="Immunoglobulins"/>
    <property type="match status" value="2"/>
</dbReference>
<feature type="domain" description="CARDB" evidence="1">
    <location>
        <begin position="280"/>
        <end position="365"/>
    </location>
</feature>
<organism evidence="3 4">
    <name type="scientific">Haloglomus irregulare</name>
    <dbReference type="NCBI Taxonomy" id="2234134"/>
    <lineage>
        <taxon>Archaea</taxon>
        <taxon>Methanobacteriati</taxon>
        <taxon>Methanobacteriota</taxon>
        <taxon>Stenosarchaea group</taxon>
        <taxon>Halobacteria</taxon>
        <taxon>Halobacteriales</taxon>
        <taxon>Natronomonadaceae</taxon>
        <taxon>Haloglomus</taxon>
    </lineage>
</organism>
<evidence type="ECO:0008006" key="5">
    <source>
        <dbReference type="Google" id="ProtNLM"/>
    </source>
</evidence>
<dbReference type="InterPro" id="IPR013783">
    <property type="entry name" value="Ig-like_fold"/>
</dbReference>
<dbReference type="Proteomes" id="UP000319894">
    <property type="component" value="Unassembled WGS sequence"/>
</dbReference>
<keyword evidence="4" id="KW-1185">Reference proteome</keyword>
<dbReference type="InParanoid" id="A0A554MV08"/>
<evidence type="ECO:0000313" key="4">
    <source>
        <dbReference type="Proteomes" id="UP000319894"/>
    </source>
</evidence>
<dbReference type="PANTHER" id="PTHR35902">
    <property type="entry name" value="S-LAYER DOMAIN-LIKE PROTEIN-RELATED"/>
    <property type="match status" value="1"/>
</dbReference>
<feature type="non-terminal residue" evidence="3">
    <location>
        <position position="443"/>
    </location>
</feature>
<feature type="domain" description="Alpha-galactosidase NEW3" evidence="2">
    <location>
        <begin position="180"/>
        <end position="254"/>
    </location>
</feature>
<comment type="caution">
    <text evidence="3">The sequence shown here is derived from an EMBL/GenBank/DDBJ whole genome shotgun (WGS) entry which is preliminary data.</text>
</comment>
<dbReference type="PANTHER" id="PTHR35902:SF3">
    <property type="entry name" value="NPCBM-ASSOCIATED, NEW3 DOMAIN OF ALPHA-GALACTOSIDASE"/>
    <property type="match status" value="1"/>
</dbReference>
<dbReference type="Pfam" id="PF10633">
    <property type="entry name" value="NPCBM_assoc"/>
    <property type="match status" value="1"/>
</dbReference>
<sequence>MTAAIPAAAGMASAEMYHEVSDPTLETTVDGSNVLSPGATTTVGVLVRNTGEVEVDGPTDRFERTVQSLSLRPGAALSTTVTVKSGSAPLTVRTGEQAVAPIAVDSMQRVPIELEVDEEATPGTYRLPVEMTYRYLDRLHIDEDDTTTYYETKTVERSLIVRVESAAQFEVVSVTGDGLTEGGDGEVQATVRNTGTETASNAALRLHATDWLTPRSSNAGIGTLDPNETATATFRVGVNDVSAGDHAVRFSLRYDDANGVVSETPVHTGTVTTGEGPQFSVKTSAEALYVDSTGVVTLTVRNTGDTTAQNARVQLRESSPLIPVSGSASLGDLAPGETATAPLRIEVGDVAAGEYPLSAVIKRDDSFGDPVTSEVRTGTVTANEGPEFAVNASAEALYVDSTGAVTLTVRNTGDTTAQNARVQLRESSPLIPVSGSASLGDLA</sequence>
<accession>A0A554MV08</accession>
<dbReference type="RefSeq" id="WP_144263658.1">
    <property type="nucleotide sequence ID" value="NZ_QMDX01000032.1"/>
</dbReference>
<protein>
    <recommendedName>
        <fullName evidence="5">NPCBM-associated, NEW3 domain of alpha-galactosidase</fullName>
    </recommendedName>
</protein>
<reference evidence="3 4" key="1">
    <citation type="submission" date="2018-06" db="EMBL/GenBank/DDBJ databases">
        <title>Natronomonas sp. F16-60 a new haloarchaeon isolated from a solar saltern of Isla Cristina, Huelva, Spain.</title>
        <authorList>
            <person name="Duran-Viseras A."/>
            <person name="Sanchez-Porro C."/>
            <person name="Ventosa A."/>
        </authorList>
    </citation>
    <scope>NUCLEOTIDE SEQUENCE [LARGE SCALE GENOMIC DNA]</scope>
    <source>
        <strain evidence="3 4">F16-60</strain>
    </source>
</reference>
<proteinExistence type="predicted"/>
<dbReference type="EMBL" id="QMDX01000032">
    <property type="protein sequence ID" value="TSD08630.1"/>
    <property type="molecule type" value="Genomic_DNA"/>
</dbReference>
<evidence type="ECO:0000313" key="3">
    <source>
        <dbReference type="EMBL" id="TSD08630.1"/>
    </source>
</evidence>
<dbReference type="AlphaFoldDB" id="A0A554MV08"/>